<keyword evidence="5" id="KW-0732">Signal</keyword>
<gene>
    <name evidence="8" type="ORF">B0I03_104309</name>
</gene>
<evidence type="ECO:0000313" key="9">
    <source>
        <dbReference type="Proteomes" id="UP000249620"/>
    </source>
</evidence>
<comment type="caution">
    <text evidence="8">The sequence shown here is derived from an EMBL/GenBank/DDBJ whole genome shotgun (WGS) entry which is preliminary data.</text>
</comment>
<comment type="similarity">
    <text evidence="1">Belongs to the iron/manganese superoxide dismutase family.</text>
</comment>
<name>A0A327YP88_9FLAO</name>
<feature type="chain" id="PRO_5016439011" description="superoxide dismutase" evidence="5">
    <location>
        <begin position="20"/>
        <end position="332"/>
    </location>
</feature>
<evidence type="ECO:0000313" key="8">
    <source>
        <dbReference type="EMBL" id="RAK22783.1"/>
    </source>
</evidence>
<dbReference type="Gene3D" id="3.55.40.20">
    <property type="entry name" value="Iron/manganese superoxide dismutase, C-terminal domain"/>
    <property type="match status" value="1"/>
</dbReference>
<dbReference type="InterPro" id="IPR019832">
    <property type="entry name" value="Mn/Fe_SOD_C"/>
</dbReference>
<dbReference type="Gene3D" id="1.10.287.990">
    <property type="entry name" value="Fe,Mn superoxide dismutase (SOD) domain"/>
    <property type="match status" value="1"/>
</dbReference>
<evidence type="ECO:0000256" key="3">
    <source>
        <dbReference type="ARBA" id="ARBA00022723"/>
    </source>
</evidence>
<dbReference type="InterPro" id="IPR019831">
    <property type="entry name" value="Mn/Fe_SOD_N"/>
</dbReference>
<dbReference type="Pfam" id="PF02777">
    <property type="entry name" value="Sod_Fe_C"/>
    <property type="match status" value="1"/>
</dbReference>
<dbReference type="PRINTS" id="PR01703">
    <property type="entry name" value="MNSODISMTASE"/>
</dbReference>
<feature type="signal peptide" evidence="5">
    <location>
        <begin position="1"/>
        <end position="19"/>
    </location>
</feature>
<dbReference type="OrthoDB" id="9803125at2"/>
<proteinExistence type="inferred from homology"/>
<dbReference type="InterPro" id="IPR036324">
    <property type="entry name" value="Mn/Fe_SOD_N_sf"/>
</dbReference>
<feature type="domain" description="Manganese/iron superoxide dismutase N-terminal" evidence="6">
    <location>
        <begin position="21"/>
        <end position="102"/>
    </location>
</feature>
<dbReference type="GO" id="GO:0005737">
    <property type="term" value="C:cytoplasm"/>
    <property type="evidence" value="ECO:0007669"/>
    <property type="project" value="TreeGrafter"/>
</dbReference>
<dbReference type="InterPro" id="IPR019833">
    <property type="entry name" value="Mn/Fe_SOD_BS"/>
</dbReference>
<organism evidence="8 9">
    <name type="scientific">Flavobacterium aquaticum</name>
    <dbReference type="NCBI Taxonomy" id="1236486"/>
    <lineage>
        <taxon>Bacteria</taxon>
        <taxon>Pseudomonadati</taxon>
        <taxon>Bacteroidota</taxon>
        <taxon>Flavobacteriia</taxon>
        <taxon>Flavobacteriales</taxon>
        <taxon>Flavobacteriaceae</taxon>
        <taxon>Flavobacterium</taxon>
    </lineage>
</organism>
<dbReference type="SUPFAM" id="SSF54719">
    <property type="entry name" value="Fe,Mn superoxide dismutase (SOD), C-terminal domain"/>
    <property type="match status" value="1"/>
</dbReference>
<evidence type="ECO:0000259" key="6">
    <source>
        <dbReference type="Pfam" id="PF00081"/>
    </source>
</evidence>
<evidence type="ECO:0000256" key="2">
    <source>
        <dbReference type="ARBA" id="ARBA00012682"/>
    </source>
</evidence>
<reference evidence="8 9" key="1">
    <citation type="submission" date="2018-06" db="EMBL/GenBank/DDBJ databases">
        <title>Genomic Encyclopedia of Type Strains, Phase III (KMG-III): the genomes of soil and plant-associated and newly described type strains.</title>
        <authorList>
            <person name="Whitman W."/>
        </authorList>
    </citation>
    <scope>NUCLEOTIDE SEQUENCE [LARGE SCALE GENOMIC DNA]</scope>
    <source>
        <strain evidence="8 9">CGMCC 1.12398</strain>
    </source>
</reference>
<evidence type="ECO:0000259" key="7">
    <source>
        <dbReference type="Pfam" id="PF02777"/>
    </source>
</evidence>
<dbReference type="PROSITE" id="PS00088">
    <property type="entry name" value="SOD_MN"/>
    <property type="match status" value="1"/>
</dbReference>
<dbReference type="SUPFAM" id="SSF46609">
    <property type="entry name" value="Fe,Mn superoxide dismutase (SOD), N-terminal domain"/>
    <property type="match status" value="1"/>
</dbReference>
<evidence type="ECO:0000256" key="4">
    <source>
        <dbReference type="ARBA" id="ARBA00023002"/>
    </source>
</evidence>
<dbReference type="EMBL" id="QLMI01000004">
    <property type="protein sequence ID" value="RAK22783.1"/>
    <property type="molecule type" value="Genomic_DNA"/>
</dbReference>
<protein>
    <recommendedName>
        <fullName evidence="2">superoxide dismutase</fullName>
        <ecNumber evidence="2">1.15.1.1</ecNumber>
    </recommendedName>
</protein>
<dbReference type="AlphaFoldDB" id="A0A327YP88"/>
<dbReference type="PANTHER" id="PTHR43595">
    <property type="entry name" value="37S RIBOSOMAL PROTEIN S26, MITOCHONDRIAL"/>
    <property type="match status" value="1"/>
</dbReference>
<dbReference type="EC" id="1.15.1.1" evidence="2"/>
<dbReference type="PANTHER" id="PTHR43595:SF2">
    <property type="entry name" value="SMALL RIBOSOMAL SUBUNIT PROTEIN MS42"/>
    <property type="match status" value="1"/>
</dbReference>
<dbReference type="GO" id="GO:0046872">
    <property type="term" value="F:metal ion binding"/>
    <property type="evidence" value="ECO:0007669"/>
    <property type="project" value="UniProtKB-KW"/>
</dbReference>
<dbReference type="GO" id="GO:0004784">
    <property type="term" value="F:superoxide dismutase activity"/>
    <property type="evidence" value="ECO:0007669"/>
    <property type="project" value="UniProtKB-EC"/>
</dbReference>
<keyword evidence="4" id="KW-0560">Oxidoreductase</keyword>
<sequence>MKNIKLLVATLLVTLTASAQFTQKALPYAYNALEPFVDAQTMEIHYSKHHAAYVKNLNTALAGTADEKLSLNEIFAKISTMPAAVRNNGGGHYNHELFWSVLTPEKNTKMSAELEKAVIETFGSIDVLKEKLNAAGASRFGSGWAWLVVTKEGKLVVSSTPNQDNPLMDIAEVKGTPIFGIDVWEHAYYLKYQNKRADYLSALWSVVNWTEVSKRYKAAMPKPDTFASWPEIKTFHKVMSQTFHPSEEGNLQPIKERSAEMAEKANTLKMAKIPAEFNKKQIVASVNKLAKDSKALDKLVKSKASDEKITKALNGLHDTFHTIVGLCTHDEE</sequence>
<keyword evidence="9" id="KW-1185">Reference proteome</keyword>
<dbReference type="FunFam" id="1.10.287.990:FF:000001">
    <property type="entry name" value="Superoxide dismutase"/>
    <property type="match status" value="1"/>
</dbReference>
<dbReference type="Proteomes" id="UP000249620">
    <property type="component" value="Unassembled WGS sequence"/>
</dbReference>
<evidence type="ECO:0000256" key="5">
    <source>
        <dbReference type="SAM" id="SignalP"/>
    </source>
</evidence>
<dbReference type="Pfam" id="PF00081">
    <property type="entry name" value="Sod_Fe_N"/>
    <property type="match status" value="1"/>
</dbReference>
<dbReference type="InterPro" id="IPR036314">
    <property type="entry name" value="SOD_C_sf"/>
</dbReference>
<evidence type="ECO:0000256" key="1">
    <source>
        <dbReference type="ARBA" id="ARBA00008714"/>
    </source>
</evidence>
<accession>A0A327YP88</accession>
<keyword evidence="3" id="KW-0479">Metal-binding</keyword>
<dbReference type="InterPro" id="IPR001189">
    <property type="entry name" value="Mn/Fe_SOD"/>
</dbReference>
<feature type="domain" description="Manganese/iron superoxide dismutase C-terminal" evidence="7">
    <location>
        <begin position="111"/>
        <end position="215"/>
    </location>
</feature>
<dbReference type="FunFam" id="3.55.40.20:FF:000004">
    <property type="entry name" value="Superoxide dismutase [Fe]"/>
    <property type="match status" value="1"/>
</dbReference>